<organism evidence="1 2">
    <name type="scientific">Bacteroides fragilis str. 2-F-2 #4</name>
    <dbReference type="NCBI Taxonomy" id="1339280"/>
    <lineage>
        <taxon>Bacteria</taxon>
        <taxon>Pseudomonadati</taxon>
        <taxon>Bacteroidota</taxon>
        <taxon>Bacteroidia</taxon>
        <taxon>Bacteroidales</taxon>
        <taxon>Bacteroidaceae</taxon>
        <taxon>Bacteroides</taxon>
    </lineage>
</organism>
<name>A0A015ZDX0_BACFG</name>
<comment type="caution">
    <text evidence="1">The sequence shown here is derived from an EMBL/GenBank/DDBJ whole genome shotgun (WGS) entry which is preliminary data.</text>
</comment>
<dbReference type="Proteomes" id="UP000022272">
    <property type="component" value="Unassembled WGS sequence"/>
</dbReference>
<protein>
    <submittedName>
        <fullName evidence="1">Uncharacterized protein</fullName>
    </submittedName>
</protein>
<gene>
    <name evidence="1" type="ORF">M076_4164</name>
</gene>
<proteinExistence type="predicted"/>
<dbReference type="AlphaFoldDB" id="A0A015ZDX0"/>
<dbReference type="EMBL" id="JGDM01000098">
    <property type="protein sequence ID" value="EXZ42537.1"/>
    <property type="molecule type" value="Genomic_DNA"/>
</dbReference>
<sequence length="53" mass="6011">MQIKRKSNKNGTEPCVNIVNAVGKTLILGMERTKLLLPKDLLFKNKRLDLTES</sequence>
<reference evidence="1 2" key="1">
    <citation type="submission" date="2014-02" db="EMBL/GenBank/DDBJ databases">
        <authorList>
            <person name="Sears C."/>
            <person name="Carroll K."/>
            <person name="Sack B.R."/>
            <person name="Qadri F."/>
            <person name="Myers L.L."/>
            <person name="Chung G.-T."/>
            <person name="Escheverria P."/>
            <person name="Fraser C.M."/>
            <person name="Sadzewicz L."/>
            <person name="Shefchek K.A."/>
            <person name="Tallon L."/>
            <person name="Das S.P."/>
            <person name="Daugherty S."/>
            <person name="Mongodin E.F."/>
        </authorList>
    </citation>
    <scope>NUCLEOTIDE SEQUENCE [LARGE SCALE GENOMIC DNA]</scope>
    <source>
        <strain evidence="1 2">2-F-2 #4</strain>
    </source>
</reference>
<evidence type="ECO:0000313" key="1">
    <source>
        <dbReference type="EMBL" id="EXZ42537.1"/>
    </source>
</evidence>
<accession>A0A015ZDX0</accession>
<evidence type="ECO:0000313" key="2">
    <source>
        <dbReference type="Proteomes" id="UP000022272"/>
    </source>
</evidence>